<name>A0A2A3JZ20_9RHOB</name>
<evidence type="ECO:0000256" key="3">
    <source>
        <dbReference type="ARBA" id="ARBA00023163"/>
    </source>
</evidence>
<keyword evidence="2" id="KW-0238">DNA-binding</keyword>
<dbReference type="InterPro" id="IPR000835">
    <property type="entry name" value="HTH_MarR-typ"/>
</dbReference>
<dbReference type="PANTHER" id="PTHR35790">
    <property type="entry name" value="HTH-TYPE TRANSCRIPTIONAL REGULATOR PCHR"/>
    <property type="match status" value="1"/>
</dbReference>
<keyword evidence="1" id="KW-0805">Transcription regulation</keyword>
<protein>
    <submittedName>
        <fullName evidence="5 6">Transcriptional regulator</fullName>
    </submittedName>
</protein>
<dbReference type="AlphaFoldDB" id="A0A2A3JZ20"/>
<evidence type="ECO:0000256" key="1">
    <source>
        <dbReference type="ARBA" id="ARBA00023015"/>
    </source>
</evidence>
<dbReference type="OrthoDB" id="8906692at2"/>
<reference evidence="5" key="3">
    <citation type="submission" date="2024-05" db="EMBL/GenBank/DDBJ databases">
        <title>Yangia mangrovi SAOS 153D genome.</title>
        <authorList>
            <person name="Verma A."/>
            <person name="Pal Y."/>
            <person name="Sundharam S."/>
            <person name="Bisht B."/>
            <person name="Srinivasan K."/>
        </authorList>
    </citation>
    <scope>NUCLEOTIDE SEQUENCE</scope>
    <source>
        <strain evidence="5">SAOS 153D</strain>
    </source>
</reference>
<dbReference type="Proteomes" id="UP000217448">
    <property type="component" value="Unassembled WGS sequence"/>
</dbReference>
<reference evidence="6" key="1">
    <citation type="submission" date="2017-09" db="EMBL/GenBank/DDBJ databases">
        <title>Yangia sp. SAOS 153D whole genome sequencing.</title>
        <authorList>
            <person name="Verma A."/>
            <person name="Krishnamurthi S."/>
        </authorList>
    </citation>
    <scope>NUCLEOTIDE SEQUENCE [LARGE SCALE GENOMIC DNA]</scope>
    <source>
        <strain evidence="6">SAOS 153D</strain>
    </source>
</reference>
<proteinExistence type="predicted"/>
<reference evidence="7" key="2">
    <citation type="submission" date="2023-07" db="EMBL/GenBank/DDBJ databases">
        <title>Yangia mangrovi SAOS 153D genome.</title>
        <authorList>
            <person name="Verma A."/>
            <person name="Pal Y."/>
            <person name="Sundharam S."/>
            <person name="Bisht B."/>
            <person name="Srinivasan K."/>
        </authorList>
    </citation>
    <scope>NUCLEOTIDE SEQUENCE [LARGE SCALE GENOMIC DNA]</scope>
    <source>
        <strain evidence="7">SAOS 153D</strain>
    </source>
</reference>
<dbReference type="InterPro" id="IPR052067">
    <property type="entry name" value="Metal_resp_HTH_trans_reg"/>
</dbReference>
<organism evidence="6">
    <name type="scientific">Alloyangia mangrovi</name>
    <dbReference type="NCBI Taxonomy" id="1779329"/>
    <lineage>
        <taxon>Bacteria</taxon>
        <taxon>Pseudomonadati</taxon>
        <taxon>Pseudomonadota</taxon>
        <taxon>Alphaproteobacteria</taxon>
        <taxon>Rhodobacterales</taxon>
        <taxon>Roseobacteraceae</taxon>
        <taxon>Alloyangia</taxon>
    </lineage>
</organism>
<dbReference type="GO" id="GO:0003677">
    <property type="term" value="F:DNA binding"/>
    <property type="evidence" value="ECO:0007669"/>
    <property type="project" value="UniProtKB-KW"/>
</dbReference>
<gene>
    <name evidence="5" type="ORF">CLG85_011775</name>
    <name evidence="6" type="ORF">CLG85_07655</name>
</gene>
<dbReference type="PROSITE" id="PS50995">
    <property type="entry name" value="HTH_MARR_2"/>
    <property type="match status" value="1"/>
</dbReference>
<dbReference type="EMBL" id="NTHN02000019">
    <property type="protein sequence ID" value="MCT4370958.1"/>
    <property type="molecule type" value="Genomic_DNA"/>
</dbReference>
<comment type="caution">
    <text evidence="6">The sequence shown here is derived from an EMBL/GenBank/DDBJ whole genome shotgun (WGS) entry which is preliminary data.</text>
</comment>
<dbReference type="InterPro" id="IPR036390">
    <property type="entry name" value="WH_DNA-bd_sf"/>
</dbReference>
<evidence type="ECO:0000256" key="2">
    <source>
        <dbReference type="ARBA" id="ARBA00023125"/>
    </source>
</evidence>
<keyword evidence="7" id="KW-1185">Reference proteome</keyword>
<feature type="domain" description="HTH marR-type" evidence="4">
    <location>
        <begin position="25"/>
        <end position="158"/>
    </location>
</feature>
<sequence>MTDQPMDRISSPTRTRAGIRILDIDHYAPFLLNAVSSAWQRQTSAIYRRDFDLGIVDWRVIAMLNIEPEITANRICEVIRVDKAAASRSLKLLEARGLATYEAPDSDPRRRSWWLTEAGQKVHAEILAIALDCEARMLADVPAEDLETYLRVMRLMLRNLDK</sequence>
<evidence type="ECO:0000313" key="7">
    <source>
        <dbReference type="Proteomes" id="UP000217448"/>
    </source>
</evidence>
<dbReference type="RefSeq" id="WP_095881731.1">
    <property type="nucleotide sequence ID" value="NZ_NTHN02000019.1"/>
</dbReference>
<dbReference type="SMART" id="SM00347">
    <property type="entry name" value="HTH_MARR"/>
    <property type="match status" value="1"/>
</dbReference>
<dbReference type="EMBL" id="NTHN01000099">
    <property type="protein sequence ID" value="PBD19734.1"/>
    <property type="molecule type" value="Genomic_DNA"/>
</dbReference>
<evidence type="ECO:0000313" key="5">
    <source>
        <dbReference type="EMBL" id="MCT4370958.1"/>
    </source>
</evidence>
<evidence type="ECO:0000313" key="6">
    <source>
        <dbReference type="EMBL" id="PBD19734.1"/>
    </source>
</evidence>
<dbReference type="PANTHER" id="PTHR35790:SF4">
    <property type="entry name" value="HTH-TYPE TRANSCRIPTIONAL REGULATOR PCHR"/>
    <property type="match status" value="1"/>
</dbReference>
<dbReference type="GO" id="GO:0003700">
    <property type="term" value="F:DNA-binding transcription factor activity"/>
    <property type="evidence" value="ECO:0007669"/>
    <property type="project" value="InterPro"/>
</dbReference>
<dbReference type="Gene3D" id="1.10.10.10">
    <property type="entry name" value="Winged helix-like DNA-binding domain superfamily/Winged helix DNA-binding domain"/>
    <property type="match status" value="1"/>
</dbReference>
<dbReference type="InterPro" id="IPR036388">
    <property type="entry name" value="WH-like_DNA-bd_sf"/>
</dbReference>
<keyword evidence="3" id="KW-0804">Transcription</keyword>
<dbReference type="SUPFAM" id="SSF46785">
    <property type="entry name" value="Winged helix' DNA-binding domain"/>
    <property type="match status" value="1"/>
</dbReference>
<dbReference type="Pfam" id="PF12802">
    <property type="entry name" value="MarR_2"/>
    <property type="match status" value="1"/>
</dbReference>
<evidence type="ECO:0000259" key="4">
    <source>
        <dbReference type="PROSITE" id="PS50995"/>
    </source>
</evidence>
<accession>A0A2A3JZ20</accession>